<accession>A0A2B7YBG0</accession>
<name>A0A2B7YBG0_9EURO</name>
<feature type="transmembrane region" description="Helical" evidence="4">
    <location>
        <begin position="78"/>
        <end position="97"/>
    </location>
</feature>
<evidence type="ECO:0000313" key="5">
    <source>
        <dbReference type="EMBL" id="PGH18876.1"/>
    </source>
</evidence>
<dbReference type="OrthoDB" id="4195095at2759"/>
<evidence type="ECO:0000256" key="1">
    <source>
        <dbReference type="ARBA" id="ARBA00022737"/>
    </source>
</evidence>
<protein>
    <submittedName>
        <fullName evidence="5">Uncharacterized protein</fullName>
    </submittedName>
</protein>
<evidence type="ECO:0000256" key="3">
    <source>
        <dbReference type="PROSITE-ProRule" id="PRU00023"/>
    </source>
</evidence>
<evidence type="ECO:0000256" key="4">
    <source>
        <dbReference type="SAM" id="Phobius"/>
    </source>
</evidence>
<comment type="caution">
    <text evidence="5">The sequence shown here is derived from an EMBL/GenBank/DDBJ whole genome shotgun (WGS) entry which is preliminary data.</text>
</comment>
<proteinExistence type="predicted"/>
<dbReference type="Proteomes" id="UP000223968">
    <property type="component" value="Unassembled WGS sequence"/>
</dbReference>
<dbReference type="Pfam" id="PF00023">
    <property type="entry name" value="Ank"/>
    <property type="match status" value="1"/>
</dbReference>
<dbReference type="SMART" id="SM00248">
    <property type="entry name" value="ANK"/>
    <property type="match status" value="12"/>
</dbReference>
<feature type="transmembrane region" description="Helical" evidence="4">
    <location>
        <begin position="33"/>
        <end position="58"/>
    </location>
</feature>
<dbReference type="InterPro" id="IPR002110">
    <property type="entry name" value="Ankyrin_rpt"/>
</dbReference>
<keyword evidence="4" id="KW-0472">Membrane</keyword>
<feature type="repeat" description="ANK" evidence="3">
    <location>
        <begin position="783"/>
        <end position="807"/>
    </location>
</feature>
<keyword evidence="2 3" id="KW-0040">ANK repeat</keyword>
<keyword evidence="4" id="KW-0812">Transmembrane</keyword>
<feature type="repeat" description="ANK" evidence="3">
    <location>
        <begin position="1032"/>
        <end position="1064"/>
    </location>
</feature>
<feature type="transmembrane region" description="Helical" evidence="4">
    <location>
        <begin position="159"/>
        <end position="178"/>
    </location>
</feature>
<dbReference type="SUPFAM" id="SSF48403">
    <property type="entry name" value="Ankyrin repeat"/>
    <property type="match status" value="2"/>
</dbReference>
<dbReference type="Pfam" id="PF12796">
    <property type="entry name" value="Ank_2"/>
    <property type="match status" value="5"/>
</dbReference>
<evidence type="ECO:0000313" key="6">
    <source>
        <dbReference type="Proteomes" id="UP000223968"/>
    </source>
</evidence>
<dbReference type="STRING" id="1447875.A0A2B7YBG0"/>
<keyword evidence="6" id="KW-1185">Reference proteome</keyword>
<sequence length="1168" mass="128685">MDGSKNDAETLEDDRFRSPNLSLNIGIKRPPKYILVGIALFGIFLQAGVLIFAALTTYVYPSHFTKNGLPVPEYACPFVLLGTTMNCLGMFLCALIIEKTTEEAYYKRKKDSSGSDLIWIQPGGQKVGEQVYSAFIGKMQRDEYVQSRMSKRQLKNQDCRHLASVTLTTLGFVFQFIGLRGIHASVSMVQLGSAIVMSIIRATLRARRMSGDDNMLSKYLSENKRRLLQDHELDWLAMHLSDLEEFAVLIPYDSLEYQHVTEPEPSAFSRNDCAEPSNTVSTRACKLTLAARARLVRLTGNEEGLAWEDMELRQIVQRLQIALEGVMDQLFTEEESVANKVFRIPIRYADGMAEGKELIGLTFSRDNTSWKTESSDLEALLGLWTWSELFKLSQGANPPFHHIRAVAQMEDGKIEEAKLECEIWIPTVPPFVTVSSDDNVHFVGRPVNEQARMILGVRRQASTLVTCAQGIFIALLSAILAEKKSVQGNAVLRPADNDQVSFQLLHTGVESLVRAFTNSALGTRDDAYLCIIPILQRTGKLSGYAEVANVVQETAQAYKRDGKYRKAENLLEAILHFDTEVQTIGWKGMVSLHDKATSPGALVNVRKYRMVAAEIAKQSPTTVQHVNQLQEKEAAGDDIEGFDKTQSVAKWARLGNLMAVRYLISLSPEKVNDTDELDETQKYPLTWAALNGDTRMVRFLLDQKDVAFSPDANGRGPLSFAAEKGYADIIRMVLEQDELTINSANSTKDRLSPLMYAARTGHLDAVKALLSSRIINVQQCNSSGNTAIAIAAERGHFAVVKELLDTGHADPNGNQIAASSTPLRFAAYWGQGPVVELLLKQRDINVNCCALPDAASEGSTDIVRLLLKHKDIDVNKGTPLAHASRSGHTSVVELLLGHKNIDVNKAAPLANACKGGFTEIVELLLKRRDIDINLNSPLSAAAFSGHENIIRLLLQHEGINVNGRDVTTALSRAASNGFESIVRLLLEQENIDVNLDSPLTLAVRNGHKGVVKLLLEREDLLLERDIVVKTINNRFPLAKAAQAGRANIIKLLLDKGASQDVMGYHGSGIPLRIAIENEKEDVAKVLLEYDGICVGKGGGSFAWAAAYEYANAVEELLTTVKKVGGEGIAGGAGDRKAPLQLAVDKEYGEIAERLRKLIMMLEEGWNEE</sequence>
<dbReference type="Gene3D" id="1.25.40.20">
    <property type="entry name" value="Ankyrin repeat-containing domain"/>
    <property type="match status" value="4"/>
</dbReference>
<organism evidence="5 6">
    <name type="scientific">Helicocarpus griseus UAMH5409</name>
    <dbReference type="NCBI Taxonomy" id="1447875"/>
    <lineage>
        <taxon>Eukaryota</taxon>
        <taxon>Fungi</taxon>
        <taxon>Dikarya</taxon>
        <taxon>Ascomycota</taxon>
        <taxon>Pezizomycotina</taxon>
        <taxon>Eurotiomycetes</taxon>
        <taxon>Eurotiomycetidae</taxon>
        <taxon>Onygenales</taxon>
        <taxon>Ajellomycetaceae</taxon>
        <taxon>Helicocarpus</taxon>
    </lineage>
</organism>
<dbReference type="PANTHER" id="PTHR24166:SF48">
    <property type="entry name" value="PROTEIN VAPYRIN"/>
    <property type="match status" value="1"/>
</dbReference>
<dbReference type="EMBL" id="PDNB01000002">
    <property type="protein sequence ID" value="PGH18876.1"/>
    <property type="molecule type" value="Genomic_DNA"/>
</dbReference>
<keyword evidence="4" id="KW-1133">Transmembrane helix</keyword>
<dbReference type="PROSITE" id="PS50297">
    <property type="entry name" value="ANK_REP_REGION"/>
    <property type="match status" value="2"/>
</dbReference>
<reference evidence="5 6" key="1">
    <citation type="submission" date="2017-10" db="EMBL/GenBank/DDBJ databases">
        <title>Comparative genomics in systemic dimorphic fungi from Ajellomycetaceae.</title>
        <authorList>
            <person name="Munoz J.F."/>
            <person name="Mcewen J.G."/>
            <person name="Clay O.K."/>
            <person name="Cuomo C.A."/>
        </authorList>
    </citation>
    <scope>NUCLEOTIDE SEQUENCE [LARGE SCALE GENOMIC DNA]</scope>
    <source>
        <strain evidence="5 6">UAMH5409</strain>
    </source>
</reference>
<keyword evidence="1" id="KW-0677">Repeat</keyword>
<dbReference type="InterPro" id="IPR036770">
    <property type="entry name" value="Ankyrin_rpt-contain_sf"/>
</dbReference>
<gene>
    <name evidence="5" type="ORF">AJ79_00292</name>
</gene>
<dbReference type="InterPro" id="IPR050889">
    <property type="entry name" value="Dendritic_Spine_Reg/Scaffold"/>
</dbReference>
<dbReference type="PANTHER" id="PTHR24166">
    <property type="entry name" value="ROLLING PEBBLES, ISOFORM B"/>
    <property type="match status" value="1"/>
</dbReference>
<evidence type="ECO:0000256" key="2">
    <source>
        <dbReference type="ARBA" id="ARBA00023043"/>
    </source>
</evidence>
<dbReference type="PROSITE" id="PS50088">
    <property type="entry name" value="ANK_REPEAT"/>
    <property type="match status" value="2"/>
</dbReference>
<dbReference type="AlphaFoldDB" id="A0A2B7YBG0"/>